<evidence type="ECO:0000256" key="1">
    <source>
        <dbReference type="SAM" id="MobiDB-lite"/>
    </source>
</evidence>
<protein>
    <submittedName>
        <fullName evidence="2">Uncharacterized protein</fullName>
    </submittedName>
</protein>
<evidence type="ECO:0000313" key="3">
    <source>
        <dbReference type="Proteomes" id="UP000324222"/>
    </source>
</evidence>
<feature type="compositionally biased region" description="Basic and acidic residues" evidence="1">
    <location>
        <begin position="349"/>
        <end position="361"/>
    </location>
</feature>
<evidence type="ECO:0000313" key="2">
    <source>
        <dbReference type="EMBL" id="MPC15695.1"/>
    </source>
</evidence>
<gene>
    <name evidence="2" type="ORF">E2C01_008495</name>
</gene>
<sequence>MKVKEVCGVFFNMVNNETVPYSAIHLTSSNPQMMAESEQHSQHTAVSQSNTHNTALPQSNTHNTQPCLKATHNTQPCLRATFTTHSSVSEQHSQHTALSQSNTHNTQPCLRATFTTHSSVSEQHSQHTALSQSNIHNTQQCLRATLTTQPCLRATLTTHTWELTPCFLAAFNIHLGNNTNVSQASHSTQPGNLLNTGQTFLHGNATQLTIQHITRHNTQHNTTQLTIQHITRHNTTQHNTTQLTTQAAWLVHVAAVVTSEQFAVRQHLLVFVLKTKLPDESPFPAPPVLGNGPQDAIFCSRGMVSGVVLGGGGVGCCSHQGQWGRTCSGGGQLSSFSMHTLHTPLGHRDQTRVSTADDRRRSSQRRRPTSRAITANLTHLKNKCKLQELLWGIKIVKTLAINLLTSKDSS</sequence>
<accession>A0A5B7D304</accession>
<feature type="region of interest" description="Disordered" evidence="1">
    <location>
        <begin position="32"/>
        <end position="68"/>
    </location>
</feature>
<comment type="caution">
    <text evidence="2">The sequence shown here is derived from an EMBL/GenBank/DDBJ whole genome shotgun (WGS) entry which is preliminary data.</text>
</comment>
<keyword evidence="3" id="KW-1185">Reference proteome</keyword>
<name>A0A5B7D304_PORTR</name>
<reference evidence="2 3" key="1">
    <citation type="submission" date="2019-05" db="EMBL/GenBank/DDBJ databases">
        <title>Another draft genome of Portunus trituberculatus and its Hox gene families provides insights of decapod evolution.</title>
        <authorList>
            <person name="Jeong J.-H."/>
            <person name="Song I."/>
            <person name="Kim S."/>
            <person name="Choi T."/>
            <person name="Kim D."/>
            <person name="Ryu S."/>
            <person name="Kim W."/>
        </authorList>
    </citation>
    <scope>NUCLEOTIDE SEQUENCE [LARGE SCALE GENOMIC DNA]</scope>
    <source>
        <tissue evidence="2">Muscle</tissue>
    </source>
</reference>
<feature type="compositionally biased region" description="Polar residues" evidence="1">
    <location>
        <begin position="42"/>
        <end position="68"/>
    </location>
</feature>
<organism evidence="2 3">
    <name type="scientific">Portunus trituberculatus</name>
    <name type="common">Swimming crab</name>
    <name type="synonym">Neptunus trituberculatus</name>
    <dbReference type="NCBI Taxonomy" id="210409"/>
    <lineage>
        <taxon>Eukaryota</taxon>
        <taxon>Metazoa</taxon>
        <taxon>Ecdysozoa</taxon>
        <taxon>Arthropoda</taxon>
        <taxon>Crustacea</taxon>
        <taxon>Multicrustacea</taxon>
        <taxon>Malacostraca</taxon>
        <taxon>Eumalacostraca</taxon>
        <taxon>Eucarida</taxon>
        <taxon>Decapoda</taxon>
        <taxon>Pleocyemata</taxon>
        <taxon>Brachyura</taxon>
        <taxon>Eubrachyura</taxon>
        <taxon>Portunoidea</taxon>
        <taxon>Portunidae</taxon>
        <taxon>Portuninae</taxon>
        <taxon>Portunus</taxon>
    </lineage>
</organism>
<dbReference type="Proteomes" id="UP000324222">
    <property type="component" value="Unassembled WGS sequence"/>
</dbReference>
<feature type="region of interest" description="Disordered" evidence="1">
    <location>
        <begin position="85"/>
        <end position="105"/>
    </location>
</feature>
<proteinExistence type="predicted"/>
<feature type="region of interest" description="Disordered" evidence="1">
    <location>
        <begin position="349"/>
        <end position="369"/>
    </location>
</feature>
<dbReference type="EMBL" id="VSRR010000448">
    <property type="protein sequence ID" value="MPC15695.1"/>
    <property type="molecule type" value="Genomic_DNA"/>
</dbReference>
<dbReference type="AlphaFoldDB" id="A0A5B7D304"/>